<evidence type="ECO:0000313" key="2">
    <source>
        <dbReference type="EMBL" id="KAF6300589.1"/>
    </source>
</evidence>
<accession>A0A7J7TIN4</accession>
<keyword evidence="3" id="KW-1185">Reference proteome</keyword>
<dbReference type="Proteomes" id="UP000527355">
    <property type="component" value="Unassembled WGS sequence"/>
</dbReference>
<gene>
    <name evidence="2" type="ORF">mMyoMyo1_009062</name>
</gene>
<evidence type="ECO:0000256" key="1">
    <source>
        <dbReference type="SAM" id="Phobius"/>
    </source>
</evidence>
<keyword evidence="1" id="KW-0812">Transmembrane</keyword>
<comment type="caution">
    <text evidence="2">The sequence shown here is derived from an EMBL/GenBank/DDBJ whole genome shotgun (WGS) entry which is preliminary data.</text>
</comment>
<evidence type="ECO:0000313" key="3">
    <source>
        <dbReference type="Proteomes" id="UP000527355"/>
    </source>
</evidence>
<dbReference type="EMBL" id="JABWUV010000016">
    <property type="protein sequence ID" value="KAF6300589.1"/>
    <property type="molecule type" value="Genomic_DNA"/>
</dbReference>
<keyword evidence="1" id="KW-0472">Membrane</keyword>
<keyword evidence="1" id="KW-1133">Transmembrane helix</keyword>
<reference evidence="2 3" key="1">
    <citation type="journal article" date="2020" name="Nature">
        <title>Six reference-quality genomes reveal evolution of bat adaptations.</title>
        <authorList>
            <person name="Jebb D."/>
            <person name="Huang Z."/>
            <person name="Pippel M."/>
            <person name="Hughes G.M."/>
            <person name="Lavrichenko K."/>
            <person name="Devanna P."/>
            <person name="Winkler S."/>
            <person name="Jermiin L.S."/>
            <person name="Skirmuntt E.C."/>
            <person name="Katzourakis A."/>
            <person name="Burkitt-Gray L."/>
            <person name="Ray D.A."/>
            <person name="Sullivan K.A.M."/>
            <person name="Roscito J.G."/>
            <person name="Kirilenko B.M."/>
            <person name="Davalos L.M."/>
            <person name="Corthals A.P."/>
            <person name="Power M.L."/>
            <person name="Jones G."/>
            <person name="Ransome R.D."/>
            <person name="Dechmann D.K.N."/>
            <person name="Locatelli A.G."/>
            <person name="Puechmaille S.J."/>
            <person name="Fedrigo O."/>
            <person name="Jarvis E.D."/>
            <person name="Hiller M."/>
            <person name="Vernes S.C."/>
            <person name="Myers E.W."/>
            <person name="Teeling E.C."/>
        </authorList>
    </citation>
    <scope>NUCLEOTIDE SEQUENCE [LARGE SCALE GENOMIC DNA]</scope>
    <source>
        <strain evidence="2">MMyoMyo1</strain>
        <tissue evidence="2">Flight muscle</tissue>
    </source>
</reference>
<organism evidence="2 3">
    <name type="scientific">Myotis myotis</name>
    <name type="common">Greater mouse-eared bat</name>
    <name type="synonym">Vespertilio myotis</name>
    <dbReference type="NCBI Taxonomy" id="51298"/>
    <lineage>
        <taxon>Eukaryota</taxon>
        <taxon>Metazoa</taxon>
        <taxon>Chordata</taxon>
        <taxon>Craniata</taxon>
        <taxon>Vertebrata</taxon>
        <taxon>Euteleostomi</taxon>
        <taxon>Mammalia</taxon>
        <taxon>Eutheria</taxon>
        <taxon>Laurasiatheria</taxon>
        <taxon>Chiroptera</taxon>
        <taxon>Yangochiroptera</taxon>
        <taxon>Vespertilionidae</taxon>
        <taxon>Myotis</taxon>
    </lineage>
</organism>
<name>A0A7J7TIN4_MYOMY</name>
<proteinExistence type="predicted"/>
<sequence>MRNIFRDLCPFSYPPKLLLHLQVSLQVDPFLLQRETWNRKDVSEATGTAGFPLLSREFRGRRRRLLYLPHNIRALVYLKCGGIERPNFKSAGERKSLSWTLVSPISTYLLLSLLFRFGLLCHR</sequence>
<protein>
    <submittedName>
        <fullName evidence="2">Uncharacterized protein</fullName>
    </submittedName>
</protein>
<dbReference type="AlphaFoldDB" id="A0A7J7TIN4"/>
<feature type="transmembrane region" description="Helical" evidence="1">
    <location>
        <begin position="97"/>
        <end position="119"/>
    </location>
</feature>